<proteinExistence type="predicted"/>
<feature type="signal peptide" evidence="2">
    <location>
        <begin position="1"/>
        <end position="20"/>
    </location>
</feature>
<accession>A0A8X6KTT1</accession>
<name>A0A8X6KTT1_TRICU</name>
<evidence type="ECO:0000313" key="4">
    <source>
        <dbReference type="Proteomes" id="UP000887116"/>
    </source>
</evidence>
<evidence type="ECO:0000256" key="2">
    <source>
        <dbReference type="SAM" id="SignalP"/>
    </source>
</evidence>
<protein>
    <submittedName>
        <fullName evidence="3">Uncharacterized protein</fullName>
    </submittedName>
</protein>
<keyword evidence="2" id="KW-0732">Signal</keyword>
<evidence type="ECO:0000256" key="1">
    <source>
        <dbReference type="SAM" id="MobiDB-lite"/>
    </source>
</evidence>
<dbReference type="OrthoDB" id="6437493at2759"/>
<feature type="region of interest" description="Disordered" evidence="1">
    <location>
        <begin position="172"/>
        <end position="228"/>
    </location>
</feature>
<dbReference type="EMBL" id="BMAO01013107">
    <property type="protein sequence ID" value="GFQ86330.1"/>
    <property type="molecule type" value="Genomic_DNA"/>
</dbReference>
<reference evidence="3" key="1">
    <citation type="submission" date="2020-07" db="EMBL/GenBank/DDBJ databases">
        <title>Multicomponent nature underlies the extraordinary mechanical properties of spider dragline silk.</title>
        <authorList>
            <person name="Kono N."/>
            <person name="Nakamura H."/>
            <person name="Mori M."/>
            <person name="Yoshida Y."/>
            <person name="Ohtoshi R."/>
            <person name="Malay A.D."/>
            <person name="Moran D.A.P."/>
            <person name="Tomita M."/>
            <person name="Numata K."/>
            <person name="Arakawa K."/>
        </authorList>
    </citation>
    <scope>NUCLEOTIDE SEQUENCE</scope>
</reference>
<feature type="chain" id="PRO_5036453526" evidence="2">
    <location>
        <begin position="21"/>
        <end position="228"/>
    </location>
</feature>
<keyword evidence="4" id="KW-1185">Reference proteome</keyword>
<evidence type="ECO:0000313" key="3">
    <source>
        <dbReference type="EMBL" id="GFQ86330.1"/>
    </source>
</evidence>
<comment type="caution">
    <text evidence="3">The sequence shown here is derived from an EMBL/GenBank/DDBJ whole genome shotgun (WGS) entry which is preliminary data.</text>
</comment>
<dbReference type="AlphaFoldDB" id="A0A8X6KTT1"/>
<feature type="compositionally biased region" description="Low complexity" evidence="1">
    <location>
        <begin position="206"/>
        <end position="221"/>
    </location>
</feature>
<organism evidence="3 4">
    <name type="scientific">Trichonephila clavata</name>
    <name type="common">Joro spider</name>
    <name type="synonym">Nephila clavata</name>
    <dbReference type="NCBI Taxonomy" id="2740835"/>
    <lineage>
        <taxon>Eukaryota</taxon>
        <taxon>Metazoa</taxon>
        <taxon>Ecdysozoa</taxon>
        <taxon>Arthropoda</taxon>
        <taxon>Chelicerata</taxon>
        <taxon>Arachnida</taxon>
        <taxon>Araneae</taxon>
        <taxon>Araneomorphae</taxon>
        <taxon>Entelegynae</taxon>
        <taxon>Araneoidea</taxon>
        <taxon>Nephilidae</taxon>
        <taxon>Trichonephila</taxon>
    </lineage>
</organism>
<gene>
    <name evidence="3" type="primary">NCL1_37343</name>
    <name evidence="3" type="ORF">TNCT_97112</name>
</gene>
<feature type="compositionally biased region" description="Polar residues" evidence="1">
    <location>
        <begin position="172"/>
        <end position="198"/>
    </location>
</feature>
<dbReference type="Proteomes" id="UP000887116">
    <property type="component" value="Unassembled WGS sequence"/>
</dbReference>
<sequence length="228" mass="25293">MRVVLIAFCVVSVLVSVGYANPLKRDKRFAGTYAGTFPFPGAYAGVGMNPFQFPAFPGFPSFWDFPKPRYIPFPIIPFSFPVEWYQGENVCKEVKTVNAKTPDEFSDWMRDVDSPNVDAQFNHESESCKGTNSKYVCMKRIYDSTGEEKLQATKYECCHGFVRNPEGPGCIENQTNAGAQQSTQQNVGREKTLNSNDKTYYGFVPSSSTSQSSSVSSSSGSLDKVPIQ</sequence>